<feature type="region of interest" description="Disordered" evidence="1">
    <location>
        <begin position="1"/>
        <end position="41"/>
    </location>
</feature>
<organism evidence="2 3">
    <name type="scientific">Pleomassaria siparia CBS 279.74</name>
    <dbReference type="NCBI Taxonomy" id="1314801"/>
    <lineage>
        <taxon>Eukaryota</taxon>
        <taxon>Fungi</taxon>
        <taxon>Dikarya</taxon>
        <taxon>Ascomycota</taxon>
        <taxon>Pezizomycotina</taxon>
        <taxon>Dothideomycetes</taxon>
        <taxon>Pleosporomycetidae</taxon>
        <taxon>Pleosporales</taxon>
        <taxon>Pleomassariaceae</taxon>
        <taxon>Pleomassaria</taxon>
    </lineage>
</organism>
<accession>A0A6G1JVG9</accession>
<proteinExistence type="predicted"/>
<feature type="compositionally biased region" description="Polar residues" evidence="1">
    <location>
        <begin position="95"/>
        <end position="104"/>
    </location>
</feature>
<evidence type="ECO:0000256" key="1">
    <source>
        <dbReference type="SAM" id="MobiDB-lite"/>
    </source>
</evidence>
<name>A0A6G1JVG9_9PLEO</name>
<dbReference type="Proteomes" id="UP000799428">
    <property type="component" value="Unassembled WGS sequence"/>
</dbReference>
<sequence length="104" mass="11426">MQAADDDDEDEDEDEEEDEDHIDGHWTTHALASESAPPPQTPSLFLLLQAREEIDGYASLRIHSLCALAVSSSRLDASFRGPDLFPSASKPPFSEHSTLFTQGI</sequence>
<evidence type="ECO:0000313" key="3">
    <source>
        <dbReference type="Proteomes" id="UP000799428"/>
    </source>
</evidence>
<dbReference type="AlphaFoldDB" id="A0A6G1JVG9"/>
<keyword evidence="3" id="KW-1185">Reference proteome</keyword>
<reference evidence="2" key="1">
    <citation type="journal article" date="2020" name="Stud. Mycol.">
        <title>101 Dothideomycetes genomes: a test case for predicting lifestyles and emergence of pathogens.</title>
        <authorList>
            <person name="Haridas S."/>
            <person name="Albert R."/>
            <person name="Binder M."/>
            <person name="Bloem J."/>
            <person name="Labutti K."/>
            <person name="Salamov A."/>
            <person name="Andreopoulos B."/>
            <person name="Baker S."/>
            <person name="Barry K."/>
            <person name="Bills G."/>
            <person name="Bluhm B."/>
            <person name="Cannon C."/>
            <person name="Castanera R."/>
            <person name="Culley D."/>
            <person name="Daum C."/>
            <person name="Ezra D."/>
            <person name="Gonzalez J."/>
            <person name="Henrissat B."/>
            <person name="Kuo A."/>
            <person name="Liang C."/>
            <person name="Lipzen A."/>
            <person name="Lutzoni F."/>
            <person name="Magnuson J."/>
            <person name="Mondo S."/>
            <person name="Nolan M."/>
            <person name="Ohm R."/>
            <person name="Pangilinan J."/>
            <person name="Park H.-J."/>
            <person name="Ramirez L."/>
            <person name="Alfaro M."/>
            <person name="Sun H."/>
            <person name="Tritt A."/>
            <person name="Yoshinaga Y."/>
            <person name="Zwiers L.-H."/>
            <person name="Turgeon B."/>
            <person name="Goodwin S."/>
            <person name="Spatafora J."/>
            <person name="Crous P."/>
            <person name="Grigoriev I."/>
        </authorList>
    </citation>
    <scope>NUCLEOTIDE SEQUENCE</scope>
    <source>
        <strain evidence="2">CBS 279.74</strain>
    </source>
</reference>
<protein>
    <submittedName>
        <fullName evidence="2">Uncharacterized protein</fullName>
    </submittedName>
</protein>
<evidence type="ECO:0000313" key="2">
    <source>
        <dbReference type="EMBL" id="KAF2704606.1"/>
    </source>
</evidence>
<feature type="compositionally biased region" description="Acidic residues" evidence="1">
    <location>
        <begin position="1"/>
        <end position="21"/>
    </location>
</feature>
<dbReference type="EMBL" id="MU005782">
    <property type="protein sequence ID" value="KAF2704606.1"/>
    <property type="molecule type" value="Genomic_DNA"/>
</dbReference>
<gene>
    <name evidence="2" type="ORF">K504DRAFT_507077</name>
</gene>
<feature type="region of interest" description="Disordered" evidence="1">
    <location>
        <begin position="85"/>
        <end position="104"/>
    </location>
</feature>